<proteinExistence type="predicted"/>
<name>A0ACC0BVQ0_CATRO</name>
<keyword evidence="2" id="KW-1185">Reference proteome</keyword>
<organism evidence="1 2">
    <name type="scientific">Catharanthus roseus</name>
    <name type="common">Madagascar periwinkle</name>
    <name type="synonym">Vinca rosea</name>
    <dbReference type="NCBI Taxonomy" id="4058"/>
    <lineage>
        <taxon>Eukaryota</taxon>
        <taxon>Viridiplantae</taxon>
        <taxon>Streptophyta</taxon>
        <taxon>Embryophyta</taxon>
        <taxon>Tracheophyta</taxon>
        <taxon>Spermatophyta</taxon>
        <taxon>Magnoliopsida</taxon>
        <taxon>eudicotyledons</taxon>
        <taxon>Gunneridae</taxon>
        <taxon>Pentapetalae</taxon>
        <taxon>asterids</taxon>
        <taxon>lamiids</taxon>
        <taxon>Gentianales</taxon>
        <taxon>Apocynaceae</taxon>
        <taxon>Rauvolfioideae</taxon>
        <taxon>Vinceae</taxon>
        <taxon>Catharanthinae</taxon>
        <taxon>Catharanthus</taxon>
    </lineage>
</organism>
<evidence type="ECO:0000313" key="1">
    <source>
        <dbReference type="EMBL" id="KAI5676618.1"/>
    </source>
</evidence>
<gene>
    <name evidence="1" type="ORF">M9H77_07568</name>
</gene>
<reference evidence="2" key="1">
    <citation type="journal article" date="2023" name="Nat. Plants">
        <title>Single-cell RNA sequencing provides a high-resolution roadmap for understanding the multicellular compartmentation of specialized metabolism.</title>
        <authorList>
            <person name="Sun S."/>
            <person name="Shen X."/>
            <person name="Li Y."/>
            <person name="Li Y."/>
            <person name="Wang S."/>
            <person name="Li R."/>
            <person name="Zhang H."/>
            <person name="Shen G."/>
            <person name="Guo B."/>
            <person name="Wei J."/>
            <person name="Xu J."/>
            <person name="St-Pierre B."/>
            <person name="Chen S."/>
            <person name="Sun C."/>
        </authorList>
    </citation>
    <scope>NUCLEOTIDE SEQUENCE [LARGE SCALE GENOMIC DNA]</scope>
</reference>
<comment type="caution">
    <text evidence="1">The sequence shown here is derived from an EMBL/GenBank/DDBJ whole genome shotgun (WGS) entry which is preliminary data.</text>
</comment>
<evidence type="ECO:0000313" key="2">
    <source>
        <dbReference type="Proteomes" id="UP001060085"/>
    </source>
</evidence>
<dbReference type="EMBL" id="CM044702">
    <property type="protein sequence ID" value="KAI5676618.1"/>
    <property type="molecule type" value="Genomic_DNA"/>
</dbReference>
<sequence length="348" mass="39866">MVKLKNANVGRDGHGEESRSSRGGKKGKGKQVARSETPSDKFILVKAVANYKDWTKKKGKSLPDTEGRIQTGGNVVTSRVNEKNIAFHDRLLNSTIETPEDGMLFYTKNKKCFDPNLYNEKRSEDKTVDRLDAYGKILHHIISNIIIPNVGHKSSITNMHSFVILALHEHRKMNFGYTAIEHMLATQSSSTKCFPYGCFLAKVFQHFKITFFGPNDNIGISKIYNQNTFKRMGFSRNEDGKLIRGGQKEDSENSEKYEEEEGNEPENVDEEESDSETEQERFRRETRKKKRQERTEEGSSSGSMTQLMEMIASLQTSMNTWFDALDDKISDIQERVMRLEARDRDEGH</sequence>
<accession>A0ACC0BVQ0</accession>
<dbReference type="Proteomes" id="UP001060085">
    <property type="component" value="Linkage Group LG02"/>
</dbReference>
<protein>
    <submittedName>
        <fullName evidence="1">Uncharacterized protein</fullName>
    </submittedName>
</protein>